<keyword evidence="3" id="KW-0378">Hydrolase</keyword>
<accession>A0ABN9RIP5</accession>
<keyword evidence="7" id="KW-1185">Reference proteome</keyword>
<protein>
    <recommendedName>
        <fullName evidence="8">Subtilisin</fullName>
    </recommendedName>
</protein>
<dbReference type="Gene3D" id="3.40.50.880">
    <property type="match status" value="1"/>
</dbReference>
<feature type="compositionally biased region" description="Basic residues" evidence="5">
    <location>
        <begin position="268"/>
        <end position="280"/>
    </location>
</feature>
<comment type="similarity">
    <text evidence="1">Belongs to the peptidase S51 family.</text>
</comment>
<feature type="region of interest" description="Disordered" evidence="5">
    <location>
        <begin position="477"/>
        <end position="498"/>
    </location>
</feature>
<dbReference type="EMBL" id="CAUYUJ010006225">
    <property type="protein sequence ID" value="CAK0816572.1"/>
    <property type="molecule type" value="Genomic_DNA"/>
</dbReference>
<keyword evidence="2" id="KW-0645">Protease</keyword>
<feature type="region of interest" description="Disordered" evidence="5">
    <location>
        <begin position="414"/>
        <end position="437"/>
    </location>
</feature>
<evidence type="ECO:0000256" key="1">
    <source>
        <dbReference type="ARBA" id="ARBA00006534"/>
    </source>
</evidence>
<evidence type="ECO:0000256" key="3">
    <source>
        <dbReference type="ARBA" id="ARBA00022801"/>
    </source>
</evidence>
<dbReference type="Pfam" id="PF03575">
    <property type="entry name" value="Peptidase_S51"/>
    <property type="match status" value="1"/>
</dbReference>
<reference evidence="6" key="1">
    <citation type="submission" date="2023-10" db="EMBL/GenBank/DDBJ databases">
        <authorList>
            <person name="Chen Y."/>
            <person name="Shah S."/>
            <person name="Dougan E. K."/>
            <person name="Thang M."/>
            <person name="Chan C."/>
        </authorList>
    </citation>
    <scope>NUCLEOTIDE SEQUENCE [LARGE SCALE GENOMIC DNA]</scope>
</reference>
<evidence type="ECO:0008006" key="8">
    <source>
        <dbReference type="Google" id="ProtNLM"/>
    </source>
</evidence>
<gene>
    <name evidence="6" type="ORF">PCOR1329_LOCUS19499</name>
</gene>
<evidence type="ECO:0000313" key="7">
    <source>
        <dbReference type="Proteomes" id="UP001189429"/>
    </source>
</evidence>
<feature type="region of interest" description="Disordered" evidence="5">
    <location>
        <begin position="116"/>
        <end position="135"/>
    </location>
</feature>
<sequence>MLMPLLLLSEVGQRPRGCFVGSLRRALGADLRGLLGAAVFLFFCQHQRQPDAQSHQHWAAPGVQGERCATAAEPVQLRAAPGGGLLLHGPLGEETAETCRNTCADAFGCVAQEVPAETDTPDTNNDTNATVEPDPGPEPVGAFSWERSVALPVGAAAVGCCCICMVAGLCRNSRDAKLGLPDQGKPDGSVGAELEAAPTELEERAEHAEPAEPTPQEAVWQAAAAAEVAKLEPLEGTPAGGATTSLDAVFLSIDGAEGAGDPVSERRAKQHKKRRVKRPGRNASWSSAEQTGSIGNDEDDDTTVATLSAASVPKCPHCEQGMSWSDFSGPPYDVPHGWGCKNWRICRNWQDNCGSYRWNCHQCSEDLCSQCALSVPTAVAPALADELVEASAPAGPRTSVSSLFSSRPSVVQPGPLAGAAGASSGRHGRAERQPRAGPAPVLAGELVEASATAGARTSVSSGFSSLFSSRPSAVQSAPLAHAAGSSTGRQGQAEQQGAAPKELDIPLCPVCYLTSTGFVTETQWARFIQVVLLRRGVLDRADRGPGATREGLVKKYASEIRKLKVLYINDASYHRPPESMVAGRAGDGKVGENGNLGRGPGTWFWWDQGLEDKMGVPQRNIQMVQILEKPWLFNRPARDANCEASSPSVAELDPEDERAYYAALRLTQDAYNALKENPPKEGAGQAGKSLPGCPASGKSCADELAEISAKLNVKYAAALDKWCTENIDTADIIAGQGGEVVMLNMAWQCNQAVASRLVNAVRANGPVYVGLSASTMVAAKSMEMTGEIQPGWIEAFAADKKYLSKAQFNVNDLDGDGIKANVLGALPLLEAPIAMRPHYTPAWEEQVLQKNLLAEKEFEKETGIELDDDLVRNSNSGCEVGCKLLSMISKKNKDQDRPVFVPIRNGKVIEVNIHVQRGEVTFEHFHVIN</sequence>
<organism evidence="6 7">
    <name type="scientific">Prorocentrum cordatum</name>
    <dbReference type="NCBI Taxonomy" id="2364126"/>
    <lineage>
        <taxon>Eukaryota</taxon>
        <taxon>Sar</taxon>
        <taxon>Alveolata</taxon>
        <taxon>Dinophyceae</taxon>
        <taxon>Prorocentrales</taxon>
        <taxon>Prorocentraceae</taxon>
        <taxon>Prorocentrum</taxon>
    </lineage>
</organism>
<evidence type="ECO:0000313" key="6">
    <source>
        <dbReference type="EMBL" id="CAK0816572.1"/>
    </source>
</evidence>
<evidence type="ECO:0000256" key="5">
    <source>
        <dbReference type="SAM" id="MobiDB-lite"/>
    </source>
</evidence>
<comment type="caution">
    <text evidence="6">The sequence shown here is derived from an EMBL/GenBank/DDBJ whole genome shotgun (WGS) entry which is preliminary data.</text>
</comment>
<feature type="region of interest" description="Disordered" evidence="5">
    <location>
        <begin position="257"/>
        <end position="301"/>
    </location>
</feature>
<keyword evidence="4" id="KW-0720">Serine protease</keyword>
<evidence type="ECO:0000256" key="2">
    <source>
        <dbReference type="ARBA" id="ARBA00022670"/>
    </source>
</evidence>
<dbReference type="InterPro" id="IPR005320">
    <property type="entry name" value="Peptidase_S51"/>
</dbReference>
<feature type="compositionally biased region" description="Low complexity" evidence="5">
    <location>
        <begin position="121"/>
        <end position="130"/>
    </location>
</feature>
<feature type="compositionally biased region" description="Polar residues" evidence="5">
    <location>
        <begin position="283"/>
        <end position="294"/>
    </location>
</feature>
<feature type="compositionally biased region" description="Low complexity" evidence="5">
    <location>
        <begin position="414"/>
        <end position="425"/>
    </location>
</feature>
<dbReference type="InterPro" id="IPR029062">
    <property type="entry name" value="Class_I_gatase-like"/>
</dbReference>
<dbReference type="Proteomes" id="UP001189429">
    <property type="component" value="Unassembled WGS sequence"/>
</dbReference>
<name>A0ABN9RIP5_9DINO</name>
<feature type="compositionally biased region" description="Low complexity" evidence="5">
    <location>
        <begin position="488"/>
        <end position="498"/>
    </location>
</feature>
<evidence type="ECO:0000256" key="4">
    <source>
        <dbReference type="ARBA" id="ARBA00022825"/>
    </source>
</evidence>
<proteinExistence type="inferred from homology"/>